<proteinExistence type="inferred from homology"/>
<evidence type="ECO:0000256" key="6">
    <source>
        <dbReference type="ARBA" id="ARBA00022695"/>
    </source>
</evidence>
<dbReference type="SMART" id="SM00481">
    <property type="entry name" value="POLIIIAc"/>
    <property type="match status" value="1"/>
</dbReference>
<keyword evidence="7" id="KW-0235">DNA replication</keyword>
<evidence type="ECO:0000313" key="10">
    <source>
        <dbReference type="EMBL" id="BDI28555.1"/>
    </source>
</evidence>
<evidence type="ECO:0000256" key="4">
    <source>
        <dbReference type="ARBA" id="ARBA00019114"/>
    </source>
</evidence>
<dbReference type="EMBL" id="AP025739">
    <property type="protein sequence ID" value="BDI28555.1"/>
    <property type="molecule type" value="Genomic_DNA"/>
</dbReference>
<dbReference type="Proteomes" id="UP000287394">
    <property type="component" value="Chromosome"/>
</dbReference>
<comment type="similarity">
    <text evidence="2">Belongs to the DNA polymerase type-C family. DnaE subfamily.</text>
</comment>
<evidence type="ECO:0000256" key="5">
    <source>
        <dbReference type="ARBA" id="ARBA00022679"/>
    </source>
</evidence>
<comment type="catalytic activity">
    <reaction evidence="9">
        <text>DNA(n) + a 2'-deoxyribonucleoside 5'-triphosphate = DNA(n+1) + diphosphate</text>
        <dbReference type="Rhea" id="RHEA:22508"/>
        <dbReference type="Rhea" id="RHEA-COMP:17339"/>
        <dbReference type="Rhea" id="RHEA-COMP:17340"/>
        <dbReference type="ChEBI" id="CHEBI:33019"/>
        <dbReference type="ChEBI" id="CHEBI:61560"/>
        <dbReference type="ChEBI" id="CHEBI:173112"/>
        <dbReference type="EC" id="2.7.7.7"/>
    </reaction>
</comment>
<dbReference type="GO" id="GO:0006260">
    <property type="term" value="P:DNA replication"/>
    <property type="evidence" value="ECO:0007669"/>
    <property type="project" value="UniProtKB-KW"/>
</dbReference>
<dbReference type="OrthoDB" id="9803237at2"/>
<dbReference type="Gene3D" id="1.10.150.870">
    <property type="match status" value="1"/>
</dbReference>
<dbReference type="InterPro" id="IPR004805">
    <property type="entry name" value="DnaE2/DnaE/PolC"/>
</dbReference>
<reference evidence="10 11" key="1">
    <citation type="journal article" date="2019" name="Int. J. Syst. Evol. Microbiol.">
        <title>Capsulimonas corticalis gen. nov., sp. nov., an aerobic capsulated bacterium, of a novel bacterial order, Capsulimonadales ord. nov., of the class Armatimonadia of the phylum Armatimonadetes.</title>
        <authorList>
            <person name="Li J."/>
            <person name="Kudo C."/>
            <person name="Tonouchi A."/>
        </authorList>
    </citation>
    <scope>NUCLEOTIDE SEQUENCE [LARGE SCALE GENOMIC DNA]</scope>
    <source>
        <strain evidence="10 11">AX-7</strain>
    </source>
</reference>
<evidence type="ECO:0000256" key="9">
    <source>
        <dbReference type="ARBA" id="ARBA00049244"/>
    </source>
</evidence>
<dbReference type="CDD" id="cd12113">
    <property type="entry name" value="PHP_PolIIIA_DnaE3"/>
    <property type="match status" value="1"/>
</dbReference>
<dbReference type="InterPro" id="IPR041931">
    <property type="entry name" value="DNA_pol3_alpha_thumb_dom"/>
</dbReference>
<dbReference type="KEGG" id="ccot:CCAX7_006060"/>
<dbReference type="AlphaFoldDB" id="A0A402D3F4"/>
<accession>A0A402D3F4</accession>
<dbReference type="NCBIfam" id="TIGR00594">
    <property type="entry name" value="polc"/>
    <property type="match status" value="1"/>
</dbReference>
<dbReference type="Gene3D" id="3.20.20.140">
    <property type="entry name" value="Metal-dependent hydrolases"/>
    <property type="match status" value="1"/>
</dbReference>
<dbReference type="InterPro" id="IPR004365">
    <property type="entry name" value="NA-bd_OB_tRNA"/>
</dbReference>
<dbReference type="InterPro" id="IPR012340">
    <property type="entry name" value="NA-bd_OB-fold"/>
</dbReference>
<comment type="subcellular location">
    <subcellularLocation>
        <location evidence="1">Cytoplasm</location>
    </subcellularLocation>
</comment>
<dbReference type="RefSeq" id="WP_119324011.1">
    <property type="nucleotide sequence ID" value="NZ_AP025739.1"/>
</dbReference>
<dbReference type="GO" id="GO:0003676">
    <property type="term" value="F:nucleic acid binding"/>
    <property type="evidence" value="ECO:0007669"/>
    <property type="project" value="InterPro"/>
</dbReference>
<dbReference type="Pfam" id="PF07733">
    <property type="entry name" value="DNA_pol3_alpha"/>
    <property type="match status" value="1"/>
</dbReference>
<dbReference type="NCBIfam" id="NF004226">
    <property type="entry name" value="PRK05673.1"/>
    <property type="match status" value="1"/>
</dbReference>
<dbReference type="InterPro" id="IPR011708">
    <property type="entry name" value="DNA_pol3_alpha_NTPase_dom"/>
</dbReference>
<gene>
    <name evidence="10" type="ORF">CCAX7_006060</name>
</gene>
<keyword evidence="6" id="KW-0548">Nucleotidyltransferase</keyword>
<dbReference type="FunCoup" id="A0A402D3F4">
    <property type="interactions" value="391"/>
</dbReference>
<dbReference type="SUPFAM" id="SSF89550">
    <property type="entry name" value="PHP domain-like"/>
    <property type="match status" value="1"/>
</dbReference>
<evidence type="ECO:0000313" key="11">
    <source>
        <dbReference type="Proteomes" id="UP000287394"/>
    </source>
</evidence>
<dbReference type="Pfam" id="PF01336">
    <property type="entry name" value="tRNA_anti-codon"/>
    <property type="match status" value="1"/>
</dbReference>
<dbReference type="PANTHER" id="PTHR32294:SF0">
    <property type="entry name" value="DNA POLYMERASE III SUBUNIT ALPHA"/>
    <property type="match status" value="1"/>
</dbReference>
<dbReference type="GO" id="GO:0008408">
    <property type="term" value="F:3'-5' exonuclease activity"/>
    <property type="evidence" value="ECO:0007669"/>
    <property type="project" value="InterPro"/>
</dbReference>
<dbReference type="GO" id="GO:0005737">
    <property type="term" value="C:cytoplasm"/>
    <property type="evidence" value="ECO:0007669"/>
    <property type="project" value="UniProtKB-SubCell"/>
</dbReference>
<dbReference type="InterPro" id="IPR003141">
    <property type="entry name" value="Pol/His_phosphatase_N"/>
</dbReference>
<evidence type="ECO:0000256" key="2">
    <source>
        <dbReference type="ARBA" id="ARBA00009496"/>
    </source>
</evidence>
<dbReference type="Gene3D" id="2.40.50.140">
    <property type="entry name" value="Nucleic acid-binding proteins"/>
    <property type="match status" value="1"/>
</dbReference>
<keyword evidence="5" id="KW-0808">Transferase</keyword>
<dbReference type="InterPro" id="IPR004013">
    <property type="entry name" value="PHP_dom"/>
</dbReference>
<dbReference type="GO" id="GO:0003887">
    <property type="term" value="F:DNA-directed DNA polymerase activity"/>
    <property type="evidence" value="ECO:0007669"/>
    <property type="project" value="UniProtKB-KW"/>
</dbReference>
<organism evidence="10 11">
    <name type="scientific">Capsulimonas corticalis</name>
    <dbReference type="NCBI Taxonomy" id="2219043"/>
    <lineage>
        <taxon>Bacteria</taxon>
        <taxon>Bacillati</taxon>
        <taxon>Armatimonadota</taxon>
        <taxon>Armatimonadia</taxon>
        <taxon>Capsulimonadales</taxon>
        <taxon>Capsulimonadaceae</taxon>
        <taxon>Capsulimonas</taxon>
    </lineage>
</organism>
<keyword evidence="8 10" id="KW-0239">DNA-directed DNA polymerase</keyword>
<sequence>MSVRTPDFVHLHLHSEYSLLDGACRIDDLVKKAVDLNMPAIGLTDHGVMYGSMEFYLKCKKAGIKPLVGCEVYVATRTRFQRESKKLDDSQHLVLLAMNDVGYRNLLKLVSIGSMEGFYYKPRIDKDVLQQYSEGLICLSACLGGEVPEHIMDDAYDKAVRSAETFREIFGDRYYLEMQDHNIEKQWIVNEQLHKLSAQTGIPLVATNDVHYLGAEDADPHQVLLCVQTATTMDDPKKMNYGSQQFFMKTQHEMLQVFNKYEHALHRTKEIADRCDLNLEFGRLGMPVPEKLPEGMNAQSYLAKIAFDGMKARYPIITEEHEERLRFELDVIEQTGFGAYFLIVRDFAQFARREGIFFGVRGSAAGSMTSYCVGITDVDPIKYGLTFERFLNPERLSMPDIDMDFEDSRRQDVIDYVVNKYGREYVAQVATFGTMAARAAIRDCGRAMNKMPMPEIDKLCKMIPTIPVGMKLDKALEVNPEFKAMYDTNRQARELIDTAKRLEGLTRHDSVHAAAIIISAEPLVDHTPLQKADDGIGMVTQYPAGMLEKIGLLKMDFLGLANLTILAKAVRNVKASFNVDIDVLKLPLDDRKTYDLLGRGECSGVFQLEGAQMRRYIAELRPGSVAEVAAMVALYRPGPMAQIPRYIRCKLGMEPIEYPHPVLEPILKETYGIIVYQDQVLKIVQAIAGFSLGHADILRKAMGKKDLKEMVKQREKFIEGAVGKGLVNEERAVEIFDLIEPFAGYAFNKAHAFCYAMVAYQTAYLKANYPVEYFAALMATQADDTEKLVNFLDDARRTKIEVRPPDVNYSSADFTVEEGCVRFGLLAIKNVGKAPIEAILAARKKGGDFLSLHDFCDRVYDFGLTGKGAMETLIKAGALASLHPDRARLLAGLEGALNSAATAARDRKSGQVSMFGDDPDTPALERIIPPLPDVPPLPAAETMAMEKELLGFYLSEHPLDQFVEKLKQIATHTIDECRYLGDKEEVVIGGVLTNIRNYYTKAKNELMYFLTLEDRTGTISVTIFPRAAAKMETPQKDSVVVVKGKTSHRDRINKQTDEDGGVSAASVEISADAVQPIASADVLLGSAERQAHYGSGQPEISCLHIRLDDRMKGRMPTLQQFLSRYTGPTKLLLHIADRPGSVQCFLPNLKVSPDEHMVEYLKSMLGDERAVWVE</sequence>
<dbReference type="EC" id="2.7.7.7" evidence="3"/>
<dbReference type="InterPro" id="IPR016195">
    <property type="entry name" value="Pol/histidinol_Pase-like"/>
</dbReference>
<name>A0A402D3F4_9BACT</name>
<keyword evidence="11" id="KW-1185">Reference proteome</keyword>
<evidence type="ECO:0000256" key="7">
    <source>
        <dbReference type="ARBA" id="ARBA00022705"/>
    </source>
</evidence>
<dbReference type="InterPro" id="IPR029460">
    <property type="entry name" value="DNAPol_HHH"/>
</dbReference>
<evidence type="ECO:0000256" key="1">
    <source>
        <dbReference type="ARBA" id="ARBA00004496"/>
    </source>
</evidence>
<dbReference type="NCBIfam" id="NF005298">
    <property type="entry name" value="PRK06826.1"/>
    <property type="match status" value="1"/>
</dbReference>
<evidence type="ECO:0000256" key="8">
    <source>
        <dbReference type="ARBA" id="ARBA00022932"/>
    </source>
</evidence>
<dbReference type="Gene3D" id="1.10.10.1600">
    <property type="entry name" value="Bacterial DNA polymerase III alpha subunit, thumb domain"/>
    <property type="match status" value="1"/>
</dbReference>
<dbReference type="PANTHER" id="PTHR32294">
    <property type="entry name" value="DNA POLYMERASE III SUBUNIT ALPHA"/>
    <property type="match status" value="1"/>
</dbReference>
<dbReference type="Pfam" id="PF14579">
    <property type="entry name" value="HHH_6"/>
    <property type="match status" value="1"/>
</dbReference>
<dbReference type="Pfam" id="PF17657">
    <property type="entry name" value="DNA_pol3_finger"/>
    <property type="match status" value="1"/>
</dbReference>
<dbReference type="Pfam" id="PF02811">
    <property type="entry name" value="PHP"/>
    <property type="match status" value="1"/>
</dbReference>
<dbReference type="InterPro" id="IPR040982">
    <property type="entry name" value="DNA_pol3_finger"/>
</dbReference>
<protein>
    <recommendedName>
        <fullName evidence="4">DNA polymerase III subunit alpha</fullName>
        <ecNumber evidence="3">2.7.7.7</ecNumber>
    </recommendedName>
</protein>
<evidence type="ECO:0000256" key="3">
    <source>
        <dbReference type="ARBA" id="ARBA00012417"/>
    </source>
</evidence>
<dbReference type="CDD" id="cd04485">
    <property type="entry name" value="DnaE_OBF"/>
    <property type="match status" value="1"/>
</dbReference>